<reference evidence="1 2" key="1">
    <citation type="submission" date="2024-03" db="EMBL/GenBank/DDBJ databases">
        <title>Human intestinal bacterial collection.</title>
        <authorList>
            <person name="Pauvert C."/>
            <person name="Hitch T.C.A."/>
            <person name="Clavel T."/>
        </authorList>
    </citation>
    <scope>NUCLEOTIDE SEQUENCE [LARGE SCALE GENOMIC DNA]</scope>
    <source>
        <strain evidence="1 2">CLA-JM-H44</strain>
    </source>
</reference>
<keyword evidence="2" id="KW-1185">Reference proteome</keyword>
<proteinExistence type="predicted"/>
<protein>
    <submittedName>
        <fullName evidence="1">CD1375 family protein</fullName>
    </submittedName>
</protein>
<dbReference type="EMBL" id="JBBMFD010000008">
    <property type="protein sequence ID" value="MEQ2440420.1"/>
    <property type="molecule type" value="Genomic_DNA"/>
</dbReference>
<dbReference type="NCBIfam" id="NF040910">
    <property type="entry name" value="CD1375_fam"/>
    <property type="match status" value="1"/>
</dbReference>
<dbReference type="InterPro" id="IPR047907">
    <property type="entry name" value="CD1375-like"/>
</dbReference>
<evidence type="ECO:0000313" key="2">
    <source>
        <dbReference type="Proteomes" id="UP001489509"/>
    </source>
</evidence>
<sequence>MSMIYATLIIKGVKTFADVPDTLKDAVRQILVEAGCEHLTVQ</sequence>
<comment type="caution">
    <text evidence="1">The sequence shown here is derived from an EMBL/GenBank/DDBJ whole genome shotgun (WGS) entry which is preliminary data.</text>
</comment>
<accession>A0ABV1DZF5</accession>
<name>A0ABV1DZF5_9FIRM</name>
<dbReference type="Proteomes" id="UP001489509">
    <property type="component" value="Unassembled WGS sequence"/>
</dbReference>
<evidence type="ECO:0000313" key="1">
    <source>
        <dbReference type="EMBL" id="MEQ2440420.1"/>
    </source>
</evidence>
<dbReference type="RefSeq" id="WP_349218969.1">
    <property type="nucleotide sequence ID" value="NZ_JBBMFD010000008.1"/>
</dbReference>
<gene>
    <name evidence="1" type="ORF">WMO26_06220</name>
</gene>
<organism evidence="1 2">
    <name type="scientific">Solibaculum intestinale</name>
    <dbReference type="NCBI Taxonomy" id="3133165"/>
    <lineage>
        <taxon>Bacteria</taxon>
        <taxon>Bacillati</taxon>
        <taxon>Bacillota</taxon>
        <taxon>Clostridia</taxon>
        <taxon>Eubacteriales</taxon>
        <taxon>Oscillospiraceae</taxon>
        <taxon>Solibaculum</taxon>
    </lineage>
</organism>